<dbReference type="GO" id="GO:0050577">
    <property type="term" value="F:GDP-L-fucose synthase activity"/>
    <property type="evidence" value="ECO:0007669"/>
    <property type="project" value="UniProtKB-UniRule"/>
</dbReference>
<dbReference type="Gene3D" id="3.90.25.10">
    <property type="entry name" value="UDP-galactose 4-epimerase, domain 1"/>
    <property type="match status" value="1"/>
</dbReference>
<feature type="binding site" evidence="5">
    <location>
        <position position="205"/>
    </location>
    <ligand>
        <name>substrate</name>
    </ligand>
</feature>
<dbReference type="CDD" id="cd05239">
    <property type="entry name" value="GDP_FS_SDR_e"/>
    <property type="match status" value="1"/>
</dbReference>
<dbReference type="HOGENOM" id="CLU_007383_18_0_0"/>
<dbReference type="GO" id="GO:0042351">
    <property type="term" value="P:'de novo' GDP-L-fucose biosynthetic process"/>
    <property type="evidence" value="ECO:0007669"/>
    <property type="project" value="UniProtKB-UniRule"/>
</dbReference>
<sequence length="323" mass="36273">MHFDPEAPILVTGHRGLVGSALVRQLTSRGHTNVLTVGREELDLRDQHSVLCWFREYQPRYVIHAAGKVGGILANKNAQADFLHDNILLHTSVLRAAMEENVEKLLYLGSSCIYPRDCPQPIREDYLLQGALEQTNYGYAIAKISGLLACQAYRDQFGCRFISAMPTNLYGPNDNFDPTTSHVLPALIQRFHRAREARQSTVTIWGSGAPRREFLHVDDLASACVFLMKHYDSPQPVNIGTGIDVTIRQLAEQLRSLVYPECELVFDTSKPDGTPRKLLDTSKINALGWMPEISLEAGLRSTYEWYLNSLPRDTQTLAAARSY</sequence>
<dbReference type="STRING" id="756272.Plabr_4204"/>
<dbReference type="PANTHER" id="PTHR43238:SF1">
    <property type="entry name" value="GDP-L-FUCOSE SYNTHASE"/>
    <property type="match status" value="1"/>
</dbReference>
<evidence type="ECO:0000256" key="4">
    <source>
        <dbReference type="ARBA" id="ARBA00023235"/>
    </source>
</evidence>
<keyword evidence="3 5" id="KW-0560">Oxidoreductase</keyword>
<evidence type="ECO:0000313" key="7">
    <source>
        <dbReference type="EMBL" id="ADY61778.1"/>
    </source>
</evidence>
<evidence type="ECO:0000256" key="3">
    <source>
        <dbReference type="ARBA" id="ARBA00023002"/>
    </source>
</evidence>
<comment type="catalytic activity">
    <reaction evidence="5">
        <text>GDP-beta-L-fucose + NADP(+) = GDP-4-dehydro-alpha-D-rhamnose + NADPH + H(+)</text>
        <dbReference type="Rhea" id="RHEA:18885"/>
        <dbReference type="ChEBI" id="CHEBI:15378"/>
        <dbReference type="ChEBI" id="CHEBI:57273"/>
        <dbReference type="ChEBI" id="CHEBI:57783"/>
        <dbReference type="ChEBI" id="CHEBI:57964"/>
        <dbReference type="ChEBI" id="CHEBI:58349"/>
        <dbReference type="EC" id="1.1.1.271"/>
    </reaction>
</comment>
<dbReference type="PANTHER" id="PTHR43238">
    <property type="entry name" value="GDP-L-FUCOSE SYNTHASE"/>
    <property type="match status" value="1"/>
</dbReference>
<dbReference type="RefSeq" id="WP_013630483.1">
    <property type="nucleotide sequence ID" value="NC_015174.1"/>
</dbReference>
<proteinExistence type="inferred from homology"/>
<gene>
    <name evidence="5" type="primary">fcl</name>
    <name evidence="7" type="ordered locus">Plabr_4204</name>
</gene>
<dbReference type="GO" id="GO:0070401">
    <property type="term" value="F:NADP+ binding"/>
    <property type="evidence" value="ECO:0007669"/>
    <property type="project" value="UniProtKB-UniRule"/>
</dbReference>
<feature type="domain" description="NAD-dependent epimerase/dehydratase" evidence="6">
    <location>
        <begin position="9"/>
        <end position="240"/>
    </location>
</feature>
<evidence type="ECO:0000256" key="2">
    <source>
        <dbReference type="ARBA" id="ARBA00022857"/>
    </source>
</evidence>
<dbReference type="EC" id="1.1.1.271" evidence="5"/>
<dbReference type="Proteomes" id="UP000006860">
    <property type="component" value="Chromosome"/>
</dbReference>
<dbReference type="OrthoDB" id="9811425at2"/>
<keyword evidence="4 5" id="KW-0413">Isomerase</keyword>
<dbReference type="Pfam" id="PF01370">
    <property type="entry name" value="Epimerase"/>
    <property type="match status" value="1"/>
</dbReference>
<keyword evidence="5" id="KW-0511">Multifunctional enzyme</keyword>
<dbReference type="Gene3D" id="3.40.50.720">
    <property type="entry name" value="NAD(P)-binding Rossmann-like Domain"/>
    <property type="match status" value="1"/>
</dbReference>
<feature type="binding site" evidence="5">
    <location>
        <begin position="166"/>
        <end position="169"/>
    </location>
    <ligand>
        <name>NADP(+)</name>
        <dbReference type="ChEBI" id="CHEBI:58349"/>
    </ligand>
</feature>
<name>F0SI76_RUBBR</name>
<keyword evidence="2 5" id="KW-0521">NADP</keyword>
<dbReference type="HAMAP" id="MF_00956">
    <property type="entry name" value="GDP_fucose_synth"/>
    <property type="match status" value="1"/>
</dbReference>
<dbReference type="InterPro" id="IPR001509">
    <property type="entry name" value="Epimerase_deHydtase"/>
</dbReference>
<accession>F0SI76</accession>
<feature type="binding site" evidence="5">
    <location>
        <position position="190"/>
    </location>
    <ligand>
        <name>substrate</name>
    </ligand>
</feature>
<dbReference type="eggNOG" id="COG0451">
    <property type="taxonomic scope" value="Bacteria"/>
</dbReference>
<evidence type="ECO:0000313" key="8">
    <source>
        <dbReference type="Proteomes" id="UP000006860"/>
    </source>
</evidence>
<comment type="pathway">
    <text evidence="5">Nucleotide-sugar biosynthesis; GDP-L-fucose biosynthesis via de novo pathway; GDP-L-fucose from GDP-alpha-D-mannose: step 2/2.</text>
</comment>
<feature type="binding site" evidence="5">
    <location>
        <position position="182"/>
    </location>
    <ligand>
        <name>NADP(+)</name>
        <dbReference type="ChEBI" id="CHEBI:58349"/>
    </ligand>
</feature>
<dbReference type="InterPro" id="IPR036291">
    <property type="entry name" value="NAD(P)-bd_dom_sf"/>
</dbReference>
<evidence type="ECO:0000259" key="6">
    <source>
        <dbReference type="Pfam" id="PF01370"/>
    </source>
</evidence>
<evidence type="ECO:0000256" key="5">
    <source>
        <dbReference type="HAMAP-Rule" id="MF_00956"/>
    </source>
</evidence>
<protein>
    <recommendedName>
        <fullName evidence="5">GDP-L-fucose synthase</fullName>
        <ecNumber evidence="5">1.1.1.271</ecNumber>
    </recommendedName>
    <alternativeName>
        <fullName evidence="5">GDP-4-keto-6-deoxy-D-mannose-3,5-epimerase-4-reductase</fullName>
    </alternativeName>
</protein>
<feature type="site" description="Important for catalytic activity" evidence="5">
    <location>
        <position position="110"/>
    </location>
</feature>
<feature type="active site" description="Proton donor/acceptor" evidence="5">
    <location>
        <position position="139"/>
    </location>
</feature>
<dbReference type="EMBL" id="CP002546">
    <property type="protein sequence ID" value="ADY61778.1"/>
    <property type="molecule type" value="Genomic_DNA"/>
</dbReference>
<comment type="function">
    <text evidence="5">Catalyzes the two-step NADP-dependent conversion of GDP-4-dehydro-6-deoxy-D-mannose to GDP-fucose, involving an epimerase and a reductase reaction.</text>
</comment>
<keyword evidence="8" id="KW-1185">Reference proteome</keyword>
<evidence type="ECO:0000256" key="1">
    <source>
        <dbReference type="ARBA" id="ARBA00005959"/>
    </source>
</evidence>
<dbReference type="KEGG" id="pbs:Plabr_4204"/>
<dbReference type="InterPro" id="IPR028614">
    <property type="entry name" value="GDP_fucose/colitose_synth"/>
</dbReference>
<dbReference type="GO" id="GO:0016853">
    <property type="term" value="F:isomerase activity"/>
    <property type="evidence" value="ECO:0007669"/>
    <property type="project" value="UniProtKB-KW"/>
</dbReference>
<comment type="similarity">
    <text evidence="1 5">Belongs to the NAD(P)-dependent epimerase/dehydratase family. Fucose synthase subfamily.</text>
</comment>
<feature type="site" description="Important for catalytic activity" evidence="5">
    <location>
        <position position="112"/>
    </location>
</feature>
<feature type="binding site" evidence="5">
    <location>
        <position position="272"/>
    </location>
    <ligand>
        <name>substrate</name>
    </ligand>
</feature>
<reference evidence="8" key="1">
    <citation type="submission" date="2011-02" db="EMBL/GenBank/DDBJ databases">
        <title>The complete genome of Planctomyces brasiliensis DSM 5305.</title>
        <authorList>
            <person name="Lucas S."/>
            <person name="Copeland A."/>
            <person name="Lapidus A."/>
            <person name="Bruce D."/>
            <person name="Goodwin L."/>
            <person name="Pitluck S."/>
            <person name="Kyrpides N."/>
            <person name="Mavromatis K."/>
            <person name="Pagani I."/>
            <person name="Ivanova N."/>
            <person name="Ovchinnikova G."/>
            <person name="Lu M."/>
            <person name="Detter J.C."/>
            <person name="Han C."/>
            <person name="Land M."/>
            <person name="Hauser L."/>
            <person name="Markowitz V."/>
            <person name="Cheng J.-F."/>
            <person name="Hugenholtz P."/>
            <person name="Woyke T."/>
            <person name="Wu D."/>
            <person name="Tindall B."/>
            <person name="Pomrenke H.G."/>
            <person name="Brambilla E."/>
            <person name="Klenk H.-P."/>
            <person name="Eisen J.A."/>
        </authorList>
    </citation>
    <scope>NUCLEOTIDE SEQUENCE [LARGE SCALE GENOMIC DNA]</scope>
    <source>
        <strain evidence="8">ATCC 49424 / DSM 5305 / JCM 21570 / NBRC 103401 / IFAM 1448</strain>
    </source>
</reference>
<feature type="binding site" evidence="5">
    <location>
        <begin position="13"/>
        <end position="19"/>
    </location>
    <ligand>
        <name>NADP(+)</name>
        <dbReference type="ChEBI" id="CHEBI:58349"/>
    </ligand>
</feature>
<feature type="binding site" evidence="5">
    <location>
        <begin position="108"/>
        <end position="111"/>
    </location>
    <ligand>
        <name>NADP(+)</name>
        <dbReference type="ChEBI" id="CHEBI:58349"/>
    </ligand>
</feature>
<feature type="binding site" evidence="5">
    <location>
        <position position="143"/>
    </location>
    <ligand>
        <name>NADP(+)</name>
        <dbReference type="ChEBI" id="CHEBI:58349"/>
    </ligand>
</feature>
<organism evidence="7 8">
    <name type="scientific">Rubinisphaera brasiliensis (strain ATCC 49424 / DSM 5305 / JCM 21570 / IAM 15109 / NBRC 103401 / IFAM 1448)</name>
    <name type="common">Planctomyces brasiliensis</name>
    <dbReference type="NCBI Taxonomy" id="756272"/>
    <lineage>
        <taxon>Bacteria</taxon>
        <taxon>Pseudomonadati</taxon>
        <taxon>Planctomycetota</taxon>
        <taxon>Planctomycetia</taxon>
        <taxon>Planctomycetales</taxon>
        <taxon>Planctomycetaceae</taxon>
        <taxon>Rubinisphaera</taxon>
    </lineage>
</organism>
<dbReference type="AlphaFoldDB" id="F0SI76"/>
<dbReference type="UniPathway" id="UPA00128">
    <property type="reaction ID" value="UER00191"/>
</dbReference>
<dbReference type="SUPFAM" id="SSF51735">
    <property type="entry name" value="NAD(P)-binding Rossmann-fold domains"/>
    <property type="match status" value="1"/>
</dbReference>
<feature type="binding site" evidence="5">
    <location>
        <position position="212"/>
    </location>
    <ligand>
        <name>substrate</name>
    </ligand>
</feature>